<sequence>APKKAAAPKKTTAKKTTAKPVLLPLLPASSFLTPRLVSRPRRCVLLRSSLRNPQNIHALSQKAPAKAAATKKTAAKATKTTKAKAAKKTTAKAKATKASKTTAKKTAKATATAKTLSAAQLAKIVDKHGCPADALYECS</sequence>
<evidence type="ECO:0008006" key="4">
    <source>
        <dbReference type="Google" id="ProtNLM"/>
    </source>
</evidence>
<evidence type="ECO:0000313" key="3">
    <source>
        <dbReference type="Proteomes" id="UP000815677"/>
    </source>
</evidence>
<proteinExistence type="predicted"/>
<dbReference type="EMBL" id="DF846586">
    <property type="protein sequence ID" value="GAT50669.1"/>
    <property type="molecule type" value="Genomic_DNA"/>
</dbReference>
<feature type="compositionally biased region" description="Basic residues" evidence="1">
    <location>
        <begin position="79"/>
        <end position="107"/>
    </location>
</feature>
<keyword evidence="3" id="KW-1185">Reference proteome</keyword>
<name>A0ABQ0LHT5_MYCCL</name>
<gene>
    <name evidence="2" type="ORF">MCHLO_07885</name>
</gene>
<feature type="non-terminal residue" evidence="2">
    <location>
        <position position="1"/>
    </location>
</feature>
<feature type="region of interest" description="Disordered" evidence="1">
    <location>
        <begin position="74"/>
        <end position="107"/>
    </location>
</feature>
<reference evidence="2" key="1">
    <citation type="submission" date="2014-09" db="EMBL/GenBank/DDBJ databases">
        <title>Genome sequence of the luminous mushroom Mycena chlorophos for searching fungal bioluminescence genes.</title>
        <authorList>
            <person name="Tanaka Y."/>
            <person name="Kasuga D."/>
            <person name="Oba Y."/>
            <person name="Hase S."/>
            <person name="Sato K."/>
            <person name="Oba Y."/>
            <person name="Sakakibara Y."/>
        </authorList>
    </citation>
    <scope>NUCLEOTIDE SEQUENCE</scope>
</reference>
<accession>A0ABQ0LHT5</accession>
<organism evidence="2 3">
    <name type="scientific">Mycena chlorophos</name>
    <name type="common">Agaric fungus</name>
    <name type="synonym">Agaricus chlorophos</name>
    <dbReference type="NCBI Taxonomy" id="658473"/>
    <lineage>
        <taxon>Eukaryota</taxon>
        <taxon>Fungi</taxon>
        <taxon>Dikarya</taxon>
        <taxon>Basidiomycota</taxon>
        <taxon>Agaricomycotina</taxon>
        <taxon>Agaricomycetes</taxon>
        <taxon>Agaricomycetidae</taxon>
        <taxon>Agaricales</taxon>
        <taxon>Marasmiineae</taxon>
        <taxon>Mycenaceae</taxon>
        <taxon>Mycena</taxon>
    </lineage>
</organism>
<evidence type="ECO:0000256" key="1">
    <source>
        <dbReference type="SAM" id="MobiDB-lite"/>
    </source>
</evidence>
<protein>
    <recommendedName>
        <fullName evidence="4">Histone H1</fullName>
    </recommendedName>
</protein>
<evidence type="ECO:0000313" key="2">
    <source>
        <dbReference type="EMBL" id="GAT50669.1"/>
    </source>
</evidence>
<dbReference type="Proteomes" id="UP000815677">
    <property type="component" value="Unassembled WGS sequence"/>
</dbReference>